<organism evidence="3 4">
    <name type="scientific">Prorocentrum cordatum</name>
    <dbReference type="NCBI Taxonomy" id="2364126"/>
    <lineage>
        <taxon>Eukaryota</taxon>
        <taxon>Sar</taxon>
        <taxon>Alveolata</taxon>
        <taxon>Dinophyceae</taxon>
        <taxon>Prorocentrales</taxon>
        <taxon>Prorocentraceae</taxon>
        <taxon>Prorocentrum</taxon>
    </lineage>
</organism>
<dbReference type="EMBL" id="CAUYUJ010019054">
    <property type="protein sequence ID" value="CAK0888284.1"/>
    <property type="molecule type" value="Genomic_DNA"/>
</dbReference>
<feature type="coiled-coil region" evidence="1">
    <location>
        <begin position="210"/>
        <end position="272"/>
    </location>
</feature>
<feature type="compositionally biased region" description="Low complexity" evidence="2">
    <location>
        <begin position="330"/>
        <end position="341"/>
    </location>
</feature>
<protein>
    <submittedName>
        <fullName evidence="3">Uncharacterized protein</fullName>
    </submittedName>
</protein>
<evidence type="ECO:0000313" key="3">
    <source>
        <dbReference type="EMBL" id="CAK0888284.1"/>
    </source>
</evidence>
<feature type="region of interest" description="Disordered" evidence="2">
    <location>
        <begin position="1"/>
        <end position="83"/>
    </location>
</feature>
<evidence type="ECO:0000313" key="4">
    <source>
        <dbReference type="Proteomes" id="UP001189429"/>
    </source>
</evidence>
<proteinExistence type="predicted"/>
<keyword evidence="1" id="KW-0175">Coiled coil</keyword>
<evidence type="ECO:0000256" key="2">
    <source>
        <dbReference type="SAM" id="MobiDB-lite"/>
    </source>
</evidence>
<feature type="compositionally biased region" description="Low complexity" evidence="2">
    <location>
        <begin position="45"/>
        <end position="73"/>
    </location>
</feature>
<feature type="compositionally biased region" description="Low complexity" evidence="2">
    <location>
        <begin position="9"/>
        <end position="36"/>
    </location>
</feature>
<dbReference type="Proteomes" id="UP001189429">
    <property type="component" value="Unassembled WGS sequence"/>
</dbReference>
<sequence>MAPKKKATVPGRQAAPAVAAVAEQPGGSAWPGAGEEASGGGPKRSAAPAAKDGAAASAAGPGGAAAAPASDAHAGGGGKPSSAAVSTAASLEDYISVIVAPKMNFQLRRRPEWKEIQDISQEDLRQGFMSRFPPAFRKSSDTFSFRPALPLTAAITEETTSLVFKLVSDKMPDDRAMLSILREMEKSYEGILRKSLSERSEALQDQFVFQEEIEEAQREQEKQLQALRKDNSSLRGQLQSVQKRLFLLEQEKDQLRTEQQHAKDREGRLERRLAELARGQAEGQDELARQVEALRRVVEAAATPAFVEEASALPGGPAPAAAAPPPPAPSTEAPSPAASEAARPRRRRWADESSEDAGDEACPATACAACQTDAPAAPGEEAAEDAAALARRVEALHAQMAALQGWLLQGSGLLGAAAPQQTAPP</sequence>
<evidence type="ECO:0000256" key="1">
    <source>
        <dbReference type="SAM" id="Coils"/>
    </source>
</evidence>
<gene>
    <name evidence="3" type="ORF">PCOR1329_LOCUS69100</name>
</gene>
<name>A0ABN9WSZ8_9DINO</name>
<feature type="region of interest" description="Disordered" evidence="2">
    <location>
        <begin position="311"/>
        <end position="363"/>
    </location>
</feature>
<accession>A0ABN9WSZ8</accession>
<comment type="caution">
    <text evidence="3">The sequence shown here is derived from an EMBL/GenBank/DDBJ whole genome shotgun (WGS) entry which is preliminary data.</text>
</comment>
<feature type="compositionally biased region" description="Low complexity" evidence="2">
    <location>
        <begin position="311"/>
        <end position="321"/>
    </location>
</feature>
<keyword evidence="4" id="KW-1185">Reference proteome</keyword>
<reference evidence="3" key="1">
    <citation type="submission" date="2023-10" db="EMBL/GenBank/DDBJ databases">
        <authorList>
            <person name="Chen Y."/>
            <person name="Shah S."/>
            <person name="Dougan E. K."/>
            <person name="Thang M."/>
            <person name="Chan C."/>
        </authorList>
    </citation>
    <scope>NUCLEOTIDE SEQUENCE [LARGE SCALE GENOMIC DNA]</scope>
</reference>